<protein>
    <submittedName>
        <fullName evidence="3">Helix-turn-helix transcriptional regulator</fullName>
    </submittedName>
</protein>
<dbReference type="InterPro" id="IPR001387">
    <property type="entry name" value="Cro/C1-type_HTH"/>
</dbReference>
<keyword evidence="1" id="KW-0238">DNA-binding</keyword>
<dbReference type="Gene3D" id="1.10.260.40">
    <property type="entry name" value="lambda repressor-like DNA-binding domains"/>
    <property type="match status" value="1"/>
</dbReference>
<gene>
    <name evidence="3" type="ORF">IAD31_06350</name>
</gene>
<dbReference type="SMART" id="SM00530">
    <property type="entry name" value="HTH_XRE"/>
    <property type="match status" value="1"/>
</dbReference>
<evidence type="ECO:0000256" key="1">
    <source>
        <dbReference type="ARBA" id="ARBA00023125"/>
    </source>
</evidence>
<sequence length="347" mass="38752">MPMHTIIQQQRKALGLTQEQVARCLNVSTAAVSKWENGLTSPDVGLLPPLARLLKVDMNALFEFHETLSRQEIGLFCNQLAGKAPEEAFALAQDKLREFPRDESLRLNVALLLDGLLVQTPTDHPELEAQVSTWYAQLGQSEDEAIRASANSMQVNRYIRQNRLDEAQEVLNTIPDKGALSAALPDKLMLQVSIDLKRGQPEEAALALEQALFQAGTRTQLLLSRLVDAELASGDADAARSVAETSQALAQALELWPYNQYTALWQVAVHNRDAEAALTRLEQMLETLEQPWQLGDTVLYRRMAPQAKEFQPGELHALLLGQLEQDPDLSWLREHPRAQALLQRVHP</sequence>
<dbReference type="AlphaFoldDB" id="A0A9D0YSG5"/>
<dbReference type="Gene3D" id="1.25.40.10">
    <property type="entry name" value="Tetratricopeptide repeat domain"/>
    <property type="match status" value="1"/>
</dbReference>
<dbReference type="InterPro" id="IPR010982">
    <property type="entry name" value="Lambda_DNA-bd_dom_sf"/>
</dbReference>
<evidence type="ECO:0000313" key="4">
    <source>
        <dbReference type="Proteomes" id="UP000886879"/>
    </source>
</evidence>
<reference evidence="3" key="1">
    <citation type="submission" date="2020-10" db="EMBL/GenBank/DDBJ databases">
        <authorList>
            <person name="Gilroy R."/>
        </authorList>
    </citation>
    <scope>NUCLEOTIDE SEQUENCE</scope>
    <source>
        <strain evidence="3">ChiGjej2B2-12916</strain>
    </source>
</reference>
<dbReference type="PROSITE" id="PS50943">
    <property type="entry name" value="HTH_CROC1"/>
    <property type="match status" value="1"/>
</dbReference>
<feature type="domain" description="HTH cro/C1-type" evidence="2">
    <location>
        <begin position="7"/>
        <end position="61"/>
    </location>
</feature>
<dbReference type="EMBL" id="DVFO01000064">
    <property type="protein sequence ID" value="HIQ61199.1"/>
    <property type="molecule type" value="Genomic_DNA"/>
</dbReference>
<reference evidence="3" key="2">
    <citation type="journal article" date="2021" name="PeerJ">
        <title>Extensive microbial diversity within the chicken gut microbiome revealed by metagenomics and culture.</title>
        <authorList>
            <person name="Gilroy R."/>
            <person name="Ravi A."/>
            <person name="Getino M."/>
            <person name="Pursley I."/>
            <person name="Horton D.L."/>
            <person name="Alikhan N.F."/>
            <person name="Baker D."/>
            <person name="Gharbi K."/>
            <person name="Hall N."/>
            <person name="Watson M."/>
            <person name="Adriaenssens E.M."/>
            <person name="Foster-Nyarko E."/>
            <person name="Jarju S."/>
            <person name="Secka A."/>
            <person name="Antonio M."/>
            <person name="Oren A."/>
            <person name="Chaudhuri R.R."/>
            <person name="La Ragione R."/>
            <person name="Hildebrand F."/>
            <person name="Pallen M.J."/>
        </authorList>
    </citation>
    <scope>NUCLEOTIDE SEQUENCE</scope>
    <source>
        <strain evidence="3">ChiGjej2B2-12916</strain>
    </source>
</reference>
<comment type="caution">
    <text evidence="3">The sequence shown here is derived from an EMBL/GenBank/DDBJ whole genome shotgun (WGS) entry which is preliminary data.</text>
</comment>
<dbReference type="SUPFAM" id="SSF47413">
    <property type="entry name" value="lambda repressor-like DNA-binding domains"/>
    <property type="match status" value="1"/>
</dbReference>
<dbReference type="InterPro" id="IPR011990">
    <property type="entry name" value="TPR-like_helical_dom_sf"/>
</dbReference>
<name>A0A9D0YSG5_9FIRM</name>
<evidence type="ECO:0000259" key="2">
    <source>
        <dbReference type="PROSITE" id="PS50943"/>
    </source>
</evidence>
<evidence type="ECO:0000313" key="3">
    <source>
        <dbReference type="EMBL" id="HIQ61199.1"/>
    </source>
</evidence>
<accession>A0A9D0YSG5</accession>
<organism evidence="3 4">
    <name type="scientific">Candidatus Enterenecus faecium</name>
    <dbReference type="NCBI Taxonomy" id="2840780"/>
    <lineage>
        <taxon>Bacteria</taxon>
        <taxon>Bacillati</taxon>
        <taxon>Bacillota</taxon>
        <taxon>Clostridia</taxon>
        <taxon>Eubacteriales</taxon>
        <taxon>Candidatus Enterenecus</taxon>
    </lineage>
</organism>
<dbReference type="PANTHER" id="PTHR46558:SF11">
    <property type="entry name" value="HTH-TYPE TRANSCRIPTIONAL REGULATOR XRE"/>
    <property type="match status" value="1"/>
</dbReference>
<dbReference type="GO" id="GO:0003677">
    <property type="term" value="F:DNA binding"/>
    <property type="evidence" value="ECO:0007669"/>
    <property type="project" value="UniProtKB-KW"/>
</dbReference>
<dbReference type="PANTHER" id="PTHR46558">
    <property type="entry name" value="TRACRIPTIONAL REGULATORY PROTEIN-RELATED-RELATED"/>
    <property type="match status" value="1"/>
</dbReference>
<dbReference type="CDD" id="cd00093">
    <property type="entry name" value="HTH_XRE"/>
    <property type="match status" value="1"/>
</dbReference>
<dbReference type="Pfam" id="PF01381">
    <property type="entry name" value="HTH_3"/>
    <property type="match status" value="1"/>
</dbReference>
<proteinExistence type="predicted"/>
<dbReference type="Proteomes" id="UP000886879">
    <property type="component" value="Unassembled WGS sequence"/>
</dbReference>